<comment type="caution">
    <text evidence="2">The sequence shown here is derived from an EMBL/GenBank/DDBJ whole genome shotgun (WGS) entry which is preliminary data.</text>
</comment>
<sequence>MRTLSVPGAAVADLLCLLAFVTIGRASHDEGNALAGIATTVWPFAAALAVSWLATLAWRAPARLVPSGLGIWAGTTVGGLVLRVATGAGAEPSFAVVTALFLAATLLGWRAVTRLARVRASRSTG</sequence>
<accession>A0A543NLT8</accession>
<dbReference type="AlphaFoldDB" id="A0A543NLT8"/>
<evidence type="ECO:0000256" key="1">
    <source>
        <dbReference type="SAM" id="Phobius"/>
    </source>
</evidence>
<keyword evidence="1" id="KW-0472">Membrane</keyword>
<keyword evidence="1" id="KW-0812">Transmembrane</keyword>
<keyword evidence="3" id="KW-1185">Reference proteome</keyword>
<name>A0A543NLT8_9ACTN</name>
<dbReference type="InterPro" id="IPR021414">
    <property type="entry name" value="DUF3054"/>
</dbReference>
<proteinExistence type="predicted"/>
<dbReference type="RefSeq" id="WP_141924230.1">
    <property type="nucleotide sequence ID" value="NZ_VFQC01000001.1"/>
</dbReference>
<feature type="transmembrane region" description="Helical" evidence="1">
    <location>
        <begin position="94"/>
        <end position="112"/>
    </location>
</feature>
<gene>
    <name evidence="2" type="ORF">FHX37_2762</name>
</gene>
<dbReference type="OrthoDB" id="3698172at2"/>
<organism evidence="2 3">
    <name type="scientific">Haloactinospora alba</name>
    <dbReference type="NCBI Taxonomy" id="405555"/>
    <lineage>
        <taxon>Bacteria</taxon>
        <taxon>Bacillati</taxon>
        <taxon>Actinomycetota</taxon>
        <taxon>Actinomycetes</taxon>
        <taxon>Streptosporangiales</taxon>
        <taxon>Nocardiopsidaceae</taxon>
        <taxon>Haloactinospora</taxon>
    </lineage>
</organism>
<keyword evidence="1" id="KW-1133">Transmembrane helix</keyword>
<evidence type="ECO:0000313" key="3">
    <source>
        <dbReference type="Proteomes" id="UP000317422"/>
    </source>
</evidence>
<feature type="transmembrane region" description="Helical" evidence="1">
    <location>
        <begin position="69"/>
        <end position="88"/>
    </location>
</feature>
<reference evidence="2 3" key="1">
    <citation type="submission" date="2019-06" db="EMBL/GenBank/DDBJ databases">
        <title>Sequencing the genomes of 1000 actinobacteria strains.</title>
        <authorList>
            <person name="Klenk H.-P."/>
        </authorList>
    </citation>
    <scope>NUCLEOTIDE SEQUENCE [LARGE SCALE GENOMIC DNA]</scope>
    <source>
        <strain evidence="2 3">DSM 45015</strain>
    </source>
</reference>
<dbReference type="Proteomes" id="UP000317422">
    <property type="component" value="Unassembled WGS sequence"/>
</dbReference>
<feature type="transmembrane region" description="Helical" evidence="1">
    <location>
        <begin position="36"/>
        <end position="57"/>
    </location>
</feature>
<dbReference type="Pfam" id="PF11255">
    <property type="entry name" value="DUF3054"/>
    <property type="match status" value="1"/>
</dbReference>
<protein>
    <submittedName>
        <fullName evidence="2">DUF3054 family protein</fullName>
    </submittedName>
</protein>
<evidence type="ECO:0000313" key="2">
    <source>
        <dbReference type="EMBL" id="TQN32779.1"/>
    </source>
</evidence>
<dbReference type="EMBL" id="VFQC01000001">
    <property type="protein sequence ID" value="TQN32779.1"/>
    <property type="molecule type" value="Genomic_DNA"/>
</dbReference>